<dbReference type="HOGENOM" id="CLU_568817_0_0_1"/>
<keyword evidence="3" id="KW-0732">Signal</keyword>
<dbReference type="OrthoDB" id="2591431at2759"/>
<reference evidence="4 5" key="1">
    <citation type="journal article" date="2012" name="Eukaryot. Cell">
        <title>Draft genome sequence of CBS 2479, the standard type strain of Trichosporon asahii.</title>
        <authorList>
            <person name="Yang R.Y."/>
            <person name="Li H.T."/>
            <person name="Zhu H."/>
            <person name="Zhou G.P."/>
            <person name="Wang M."/>
            <person name="Wang L."/>
        </authorList>
    </citation>
    <scope>NUCLEOTIDE SEQUENCE [LARGE SCALE GENOMIC DNA]</scope>
    <source>
        <strain evidence="5">ATCC 90039 / CBS 2479 / JCM 2466 / KCTC 7840 / NCYC 2677 / UAMH 7654</strain>
    </source>
</reference>
<dbReference type="AlphaFoldDB" id="J6EV31"/>
<comment type="caution">
    <text evidence="4">The sequence shown here is derived from an EMBL/GenBank/DDBJ whole genome shotgun (WGS) entry which is preliminary data.</text>
</comment>
<dbReference type="PANTHER" id="PTHR37487">
    <property type="entry name" value="CHROMOSOME 1, WHOLE GENOME SHOTGUN SEQUENCE"/>
    <property type="match status" value="1"/>
</dbReference>
<sequence length="480" mass="49808">MPSSRRSSRRSLPRLPLVLAAAAMTAPAYAADPVTLGKQTFKFSLSEVSQCGQMTVTWQGGQGPYHLITVPWNVKDSAQVFNVSVPQKDGNGPWTHTFDYKQAVGQQFVATMYDSSGWGSGGVSDIQTVKDGDSSCLTPDNKDMPIDGKGFWMEPTKVEEFLPCTTARFAWNENFDLPANVAGLVPAGDTFEIPITKDKQSVDWIVNAEGGTPMVFVVLTSGKYGTAGSLSPLKVGASTQNGCLDSSSPGTTGIPQPVGSQTASATSGSGSSQTGTASPTASGDGSQAGSGSKSSGSNAGTIAGAAVGSAIGALLLAGLVLWCFLKRRKQPKDTHAVSIDLQETDESSPMRRNAANAAGYDADSRDPYLNPYPMSVPAPSFHRGSVATSSDASGITGIGSGSGSSTNLTEKQRLQQMEAMAASSSRYQHSAYGMSEEVDSEAVGPIAMPPPSYDHVLRVTNPSPQPPPGGSPASPEPRSP</sequence>
<feature type="chain" id="PRO_5003788010" evidence="3">
    <location>
        <begin position="31"/>
        <end position="480"/>
    </location>
</feature>
<feature type="compositionally biased region" description="Pro residues" evidence="1">
    <location>
        <begin position="463"/>
        <end position="480"/>
    </location>
</feature>
<feature type="compositionally biased region" description="Low complexity" evidence="1">
    <location>
        <begin position="259"/>
        <end position="298"/>
    </location>
</feature>
<accession>J6EV31</accession>
<dbReference type="Proteomes" id="UP000002748">
    <property type="component" value="Unassembled WGS sequence"/>
</dbReference>
<name>J6EV31_TRIAS</name>
<keyword evidence="2" id="KW-1133">Transmembrane helix</keyword>
<proteinExistence type="predicted"/>
<protein>
    <submittedName>
        <fullName evidence="4">Uncharacterized protein</fullName>
    </submittedName>
</protein>
<dbReference type="KEGG" id="tasa:A1Q1_02475"/>
<organism evidence="4 5">
    <name type="scientific">Trichosporon asahii var. asahii (strain ATCC 90039 / CBS 2479 / JCM 2466 / KCTC 7840 / NBRC 103889/ NCYC 2677 / UAMH 7654)</name>
    <name type="common">Yeast</name>
    <dbReference type="NCBI Taxonomy" id="1186058"/>
    <lineage>
        <taxon>Eukaryota</taxon>
        <taxon>Fungi</taxon>
        <taxon>Dikarya</taxon>
        <taxon>Basidiomycota</taxon>
        <taxon>Agaricomycotina</taxon>
        <taxon>Tremellomycetes</taxon>
        <taxon>Trichosporonales</taxon>
        <taxon>Trichosporonaceae</taxon>
        <taxon>Trichosporon</taxon>
    </lineage>
</organism>
<dbReference type="GeneID" id="25985989"/>
<feature type="region of interest" description="Disordered" evidence="1">
    <location>
        <begin position="241"/>
        <end position="298"/>
    </location>
</feature>
<dbReference type="EMBL" id="ALBS01000203">
    <property type="protein sequence ID" value="EJT48454.1"/>
    <property type="molecule type" value="Genomic_DNA"/>
</dbReference>
<feature type="signal peptide" evidence="3">
    <location>
        <begin position="1"/>
        <end position="30"/>
    </location>
</feature>
<keyword evidence="2" id="KW-0472">Membrane</keyword>
<feature type="region of interest" description="Disordered" evidence="1">
    <location>
        <begin position="431"/>
        <end position="480"/>
    </location>
</feature>
<feature type="region of interest" description="Disordered" evidence="1">
    <location>
        <begin position="383"/>
        <end position="407"/>
    </location>
</feature>
<dbReference type="VEuPathDB" id="FungiDB:A1Q1_02475"/>
<feature type="compositionally biased region" description="Polar residues" evidence="1">
    <location>
        <begin position="241"/>
        <end position="254"/>
    </location>
</feature>
<dbReference type="RefSeq" id="XP_014179212.1">
    <property type="nucleotide sequence ID" value="XM_014323737.1"/>
</dbReference>
<gene>
    <name evidence="4" type="ORF">A1Q1_02475</name>
</gene>
<feature type="transmembrane region" description="Helical" evidence="2">
    <location>
        <begin position="302"/>
        <end position="325"/>
    </location>
</feature>
<evidence type="ECO:0000313" key="5">
    <source>
        <dbReference type="Proteomes" id="UP000002748"/>
    </source>
</evidence>
<evidence type="ECO:0000313" key="4">
    <source>
        <dbReference type="EMBL" id="EJT48454.1"/>
    </source>
</evidence>
<evidence type="ECO:0000256" key="2">
    <source>
        <dbReference type="SAM" id="Phobius"/>
    </source>
</evidence>
<feature type="region of interest" description="Disordered" evidence="1">
    <location>
        <begin position="333"/>
        <end position="352"/>
    </location>
</feature>
<dbReference type="PANTHER" id="PTHR37487:SF3">
    <property type="entry name" value="CLEAVAGE_POLYADENYLATION SPECIFICITY FACTOR A SUBUNIT N-TERMINAL DOMAIN-CONTAINING PROTEIN"/>
    <property type="match status" value="1"/>
</dbReference>
<evidence type="ECO:0000256" key="1">
    <source>
        <dbReference type="SAM" id="MobiDB-lite"/>
    </source>
</evidence>
<keyword evidence="2" id="KW-0812">Transmembrane</keyword>
<evidence type="ECO:0000256" key="3">
    <source>
        <dbReference type="SAM" id="SignalP"/>
    </source>
</evidence>